<keyword evidence="10" id="KW-1185">Reference proteome</keyword>
<feature type="domain" description="Multidrug resistance protein MdtA-like C-terminal permuted SH3" evidence="7">
    <location>
        <begin position="287"/>
        <end position="353"/>
    </location>
</feature>
<comment type="subcellular location">
    <subcellularLocation>
        <location evidence="1">Cell envelope</location>
    </subcellularLocation>
</comment>
<feature type="region of interest" description="Disordered" evidence="5">
    <location>
        <begin position="56"/>
        <end position="75"/>
    </location>
</feature>
<accession>A0A081NUG3</accession>
<dbReference type="InterPro" id="IPR058636">
    <property type="entry name" value="Beta-barrel_YknX"/>
</dbReference>
<gene>
    <name evidence="9" type="ORF">ET33_27775</name>
</gene>
<dbReference type="SUPFAM" id="SSF111369">
    <property type="entry name" value="HlyD-like secretion proteins"/>
    <property type="match status" value="1"/>
</dbReference>
<name>A0A081NUG3_9BACL</name>
<evidence type="ECO:0000256" key="3">
    <source>
        <dbReference type="ARBA" id="ARBA00023054"/>
    </source>
</evidence>
<dbReference type="InterPro" id="IPR058627">
    <property type="entry name" value="MdtA-like_C"/>
</dbReference>
<feature type="domain" description="YknX-like beta-barrel" evidence="8">
    <location>
        <begin position="209"/>
        <end position="280"/>
    </location>
</feature>
<dbReference type="GO" id="GO:0030313">
    <property type="term" value="C:cell envelope"/>
    <property type="evidence" value="ECO:0007669"/>
    <property type="project" value="UniProtKB-SubCell"/>
</dbReference>
<organism evidence="9 10">
    <name type="scientific">Paenibacillus tyrfis</name>
    <dbReference type="NCBI Taxonomy" id="1501230"/>
    <lineage>
        <taxon>Bacteria</taxon>
        <taxon>Bacillati</taxon>
        <taxon>Bacillota</taxon>
        <taxon>Bacilli</taxon>
        <taxon>Bacillales</taxon>
        <taxon>Paenibacillaceae</taxon>
        <taxon>Paenibacillus</taxon>
    </lineage>
</organism>
<dbReference type="InterPro" id="IPR006143">
    <property type="entry name" value="RND_pump_MFP"/>
</dbReference>
<protein>
    <submittedName>
        <fullName evidence="9">Uncharacterized protein</fullName>
    </submittedName>
</protein>
<dbReference type="GO" id="GO:0016020">
    <property type="term" value="C:membrane"/>
    <property type="evidence" value="ECO:0007669"/>
    <property type="project" value="InterPro"/>
</dbReference>
<feature type="transmembrane region" description="Helical" evidence="6">
    <location>
        <begin position="12"/>
        <end position="31"/>
    </location>
</feature>
<keyword evidence="6" id="KW-1133">Transmembrane helix</keyword>
<keyword evidence="3 4" id="KW-0175">Coiled coil</keyword>
<evidence type="ECO:0000256" key="1">
    <source>
        <dbReference type="ARBA" id="ARBA00004196"/>
    </source>
</evidence>
<dbReference type="OrthoDB" id="2023301at2"/>
<evidence type="ECO:0000313" key="10">
    <source>
        <dbReference type="Proteomes" id="UP000028123"/>
    </source>
</evidence>
<reference evidence="9 10" key="1">
    <citation type="submission" date="2014-06" db="EMBL/GenBank/DDBJ databases">
        <title>Draft genome sequence of Paenibacillus sp. MSt1.</title>
        <authorList>
            <person name="Aw Y.K."/>
            <person name="Ong K.S."/>
            <person name="Gan H.M."/>
            <person name="Lee S.M."/>
        </authorList>
    </citation>
    <scope>NUCLEOTIDE SEQUENCE [LARGE SCALE GENOMIC DNA]</scope>
    <source>
        <strain evidence="9 10">MSt1</strain>
    </source>
</reference>
<dbReference type="Pfam" id="PF25967">
    <property type="entry name" value="RND-MFP_C"/>
    <property type="match status" value="1"/>
</dbReference>
<proteinExistence type="inferred from homology"/>
<evidence type="ECO:0000256" key="6">
    <source>
        <dbReference type="SAM" id="Phobius"/>
    </source>
</evidence>
<dbReference type="PANTHER" id="PTHR32347">
    <property type="entry name" value="EFFLUX SYSTEM COMPONENT YKNX-RELATED"/>
    <property type="match status" value="1"/>
</dbReference>
<evidence type="ECO:0000259" key="7">
    <source>
        <dbReference type="Pfam" id="PF25967"/>
    </source>
</evidence>
<dbReference type="GO" id="GO:0022857">
    <property type="term" value="F:transmembrane transporter activity"/>
    <property type="evidence" value="ECO:0007669"/>
    <property type="project" value="InterPro"/>
</dbReference>
<sequence>MKTPKTKKKKWIFLSISSVVVAGTIGIFYILSTSKQTMPSMPNTVQAKQGNIRVTASGSGATAPTERETIKPRDNSPNYKLLVKKGDLVKKGQEIITYEGKDNTDLIYQEKLAIEKKELDLNEAMNKFKKNFQDESMIVELKNNIRKLQIDIELSNRKIKTYKEEQLPPPPLLATIDGEIIELNHTVGDQVNSNAMITEIVNYNNLKLNIQVDEMDVLKIKAGQPAVITVDALPNTKFNGTVSEVAREGKSKNGISFYNVAVQFINPGQIKAGMSARAEIFIEGKDNIMVVPIEAVQQRQGKSFVLVQDTVQNNPVNDKPSPAIIREVTVGIQNESYIEIISGLNVGENIVIGTSGEGR</sequence>
<evidence type="ECO:0000256" key="4">
    <source>
        <dbReference type="SAM" id="Coils"/>
    </source>
</evidence>
<dbReference type="Gene3D" id="2.40.420.20">
    <property type="match status" value="1"/>
</dbReference>
<comment type="similarity">
    <text evidence="2">Belongs to the membrane fusion protein (MFP) (TC 8.A.1) family.</text>
</comment>
<evidence type="ECO:0000259" key="8">
    <source>
        <dbReference type="Pfam" id="PF25990"/>
    </source>
</evidence>
<dbReference type="eggNOG" id="COG0845">
    <property type="taxonomic scope" value="Bacteria"/>
</dbReference>
<dbReference type="Pfam" id="PF25990">
    <property type="entry name" value="Beta-barrel_YknX"/>
    <property type="match status" value="1"/>
</dbReference>
<feature type="compositionally biased region" description="Basic and acidic residues" evidence="5">
    <location>
        <begin position="65"/>
        <end position="74"/>
    </location>
</feature>
<evidence type="ECO:0000313" key="9">
    <source>
        <dbReference type="EMBL" id="KEQ22086.1"/>
    </source>
</evidence>
<dbReference type="Proteomes" id="UP000028123">
    <property type="component" value="Unassembled WGS sequence"/>
</dbReference>
<dbReference type="RefSeq" id="WP_036692334.1">
    <property type="nucleotide sequence ID" value="NZ_JNVM01000044.1"/>
</dbReference>
<dbReference type="InterPro" id="IPR050465">
    <property type="entry name" value="UPF0194_transport"/>
</dbReference>
<evidence type="ECO:0000256" key="5">
    <source>
        <dbReference type="SAM" id="MobiDB-lite"/>
    </source>
</evidence>
<comment type="caution">
    <text evidence="9">The sequence shown here is derived from an EMBL/GenBank/DDBJ whole genome shotgun (WGS) entry which is preliminary data.</text>
</comment>
<keyword evidence="6" id="KW-0812">Transmembrane</keyword>
<dbReference type="AlphaFoldDB" id="A0A081NUG3"/>
<evidence type="ECO:0000256" key="2">
    <source>
        <dbReference type="ARBA" id="ARBA00009477"/>
    </source>
</evidence>
<keyword evidence="6" id="KW-0472">Membrane</keyword>
<dbReference type="Gene3D" id="2.40.30.170">
    <property type="match status" value="1"/>
</dbReference>
<dbReference type="PANTHER" id="PTHR32347:SF14">
    <property type="entry name" value="EFFLUX SYSTEM COMPONENT YKNX-RELATED"/>
    <property type="match status" value="1"/>
</dbReference>
<feature type="coiled-coil region" evidence="4">
    <location>
        <begin position="138"/>
        <end position="165"/>
    </location>
</feature>
<dbReference type="NCBIfam" id="TIGR01730">
    <property type="entry name" value="RND_mfp"/>
    <property type="match status" value="1"/>
</dbReference>
<dbReference type="EMBL" id="JNVM01000044">
    <property type="protein sequence ID" value="KEQ22086.1"/>
    <property type="molecule type" value="Genomic_DNA"/>
</dbReference>